<accession>A0A4D6KLE0</accession>
<evidence type="ECO:0000256" key="1">
    <source>
        <dbReference type="SAM" id="MobiDB-lite"/>
    </source>
</evidence>
<gene>
    <name evidence="2" type="ORF">DEO72_LG1g2492</name>
</gene>
<proteinExistence type="predicted"/>
<dbReference type="AlphaFoldDB" id="A0A4D6KLE0"/>
<dbReference type="EMBL" id="CP039345">
    <property type="protein sequence ID" value="QCD78856.1"/>
    <property type="molecule type" value="Genomic_DNA"/>
</dbReference>
<feature type="region of interest" description="Disordered" evidence="1">
    <location>
        <begin position="21"/>
        <end position="50"/>
    </location>
</feature>
<protein>
    <submittedName>
        <fullName evidence="2">Uncharacterized protein</fullName>
    </submittedName>
</protein>
<dbReference type="Proteomes" id="UP000501690">
    <property type="component" value="Linkage Group LG1"/>
</dbReference>
<evidence type="ECO:0000313" key="2">
    <source>
        <dbReference type="EMBL" id="QCD78856.1"/>
    </source>
</evidence>
<evidence type="ECO:0000313" key="3">
    <source>
        <dbReference type="Proteomes" id="UP000501690"/>
    </source>
</evidence>
<sequence>MSKIASHHERRKLQAIAMRIKTTSASKRPLFSPSRKKKLRASTTEPPLQLLRTTRERVLKRRNLTKPPWMGNSAISILHFAALVTKTQQDKRAIAPPSLTGRSIS</sequence>
<reference evidence="2 3" key="1">
    <citation type="submission" date="2019-04" db="EMBL/GenBank/DDBJ databases">
        <title>An improved genome assembly and genetic linkage map for asparagus bean, Vigna unguiculata ssp. sesquipedialis.</title>
        <authorList>
            <person name="Xia Q."/>
            <person name="Zhang R."/>
            <person name="Dong Y."/>
        </authorList>
    </citation>
    <scope>NUCLEOTIDE SEQUENCE [LARGE SCALE GENOMIC DNA]</scope>
    <source>
        <tissue evidence="2">Leaf</tissue>
    </source>
</reference>
<keyword evidence="3" id="KW-1185">Reference proteome</keyword>
<name>A0A4D6KLE0_VIGUN</name>
<organism evidence="2 3">
    <name type="scientific">Vigna unguiculata</name>
    <name type="common">Cowpea</name>
    <dbReference type="NCBI Taxonomy" id="3917"/>
    <lineage>
        <taxon>Eukaryota</taxon>
        <taxon>Viridiplantae</taxon>
        <taxon>Streptophyta</taxon>
        <taxon>Embryophyta</taxon>
        <taxon>Tracheophyta</taxon>
        <taxon>Spermatophyta</taxon>
        <taxon>Magnoliopsida</taxon>
        <taxon>eudicotyledons</taxon>
        <taxon>Gunneridae</taxon>
        <taxon>Pentapetalae</taxon>
        <taxon>rosids</taxon>
        <taxon>fabids</taxon>
        <taxon>Fabales</taxon>
        <taxon>Fabaceae</taxon>
        <taxon>Papilionoideae</taxon>
        <taxon>50 kb inversion clade</taxon>
        <taxon>NPAAA clade</taxon>
        <taxon>indigoferoid/millettioid clade</taxon>
        <taxon>Phaseoleae</taxon>
        <taxon>Vigna</taxon>
    </lineage>
</organism>